<evidence type="ECO:0000256" key="3">
    <source>
        <dbReference type="ARBA" id="ARBA00022741"/>
    </source>
</evidence>
<evidence type="ECO:0000256" key="1">
    <source>
        <dbReference type="ARBA" id="ARBA00022679"/>
    </source>
</evidence>
<gene>
    <name evidence="5" type="primary">adk</name>
    <name evidence="8" type="ORF">AQPE_3494</name>
</gene>
<dbReference type="AlphaFoldDB" id="A0A5K7SCW1"/>
<keyword evidence="2 5" id="KW-0545">Nucleotide biosynthesis</keyword>
<feature type="binding site" evidence="5">
    <location>
        <position position="128"/>
    </location>
    <ligand>
        <name>ATP</name>
        <dbReference type="ChEBI" id="CHEBI:30616"/>
    </ligand>
</feature>
<dbReference type="Gene3D" id="3.40.50.300">
    <property type="entry name" value="P-loop containing nucleotide triphosphate hydrolases"/>
    <property type="match status" value="1"/>
</dbReference>
<reference evidence="8" key="1">
    <citation type="journal article" date="2020" name="Int. J. Syst. Evol. Microbiol.">
        <title>Aquipluma nitroreducens gen. nov. sp. nov., a novel facultatively anaerobic bacterium isolated from a freshwater lake.</title>
        <authorList>
            <person name="Watanabe M."/>
            <person name="Kojima H."/>
            <person name="Fukui M."/>
        </authorList>
    </citation>
    <scope>NUCLEOTIDE SEQUENCE</scope>
    <source>
        <strain evidence="8">MeG22</strain>
    </source>
</reference>
<feature type="binding site" evidence="5">
    <location>
        <begin position="58"/>
        <end position="60"/>
    </location>
    <ligand>
        <name>AMP</name>
        <dbReference type="ChEBI" id="CHEBI:456215"/>
    </ligand>
</feature>
<dbReference type="InterPro" id="IPR027417">
    <property type="entry name" value="P-loop_NTPase"/>
</dbReference>
<feature type="binding site" evidence="5">
    <location>
        <position position="134"/>
    </location>
    <ligand>
        <name>AMP</name>
        <dbReference type="ChEBI" id="CHEBI:456215"/>
    </ligand>
</feature>
<evidence type="ECO:0000256" key="4">
    <source>
        <dbReference type="ARBA" id="ARBA00022777"/>
    </source>
</evidence>
<comment type="pathway">
    <text evidence="5">Purine metabolism; AMP biosynthesis via salvage pathway; AMP from ADP: step 1/1.</text>
</comment>
<comment type="domain">
    <text evidence="5">Consists of three domains, a large central CORE domain and two small peripheral domains, NMPbind and LID, which undergo movements during catalysis. The LID domain closes over the site of phosphoryl transfer upon ATP binding. Assembling and dissambling the active center during each catalytic cycle provides an effective means to prevent ATP hydrolysis.</text>
</comment>
<keyword evidence="4 5" id="KW-0418">Kinase</keyword>
<feature type="binding site" evidence="5">
    <location>
        <position position="174"/>
    </location>
    <ligand>
        <name>ATP</name>
        <dbReference type="ChEBI" id="CHEBI:30616"/>
    </ligand>
</feature>
<feature type="binding site" evidence="5">
    <location>
        <position position="146"/>
    </location>
    <ligand>
        <name>AMP</name>
        <dbReference type="ChEBI" id="CHEBI:456215"/>
    </ligand>
</feature>
<keyword evidence="5" id="KW-0963">Cytoplasm</keyword>
<comment type="subunit">
    <text evidence="5 7">Monomer.</text>
</comment>
<comment type="subcellular location">
    <subcellularLocation>
        <location evidence="5 7">Cytoplasm</location>
    </subcellularLocation>
</comment>
<dbReference type="GO" id="GO:0044209">
    <property type="term" value="P:AMP salvage"/>
    <property type="evidence" value="ECO:0007669"/>
    <property type="project" value="UniProtKB-UniRule"/>
</dbReference>
<dbReference type="EC" id="2.7.4.3" evidence="5 7"/>
<evidence type="ECO:0000313" key="8">
    <source>
        <dbReference type="EMBL" id="BBE19309.1"/>
    </source>
</evidence>
<accession>A0A5K7SCW1</accession>
<keyword evidence="1 5" id="KW-0808">Transferase</keyword>
<dbReference type="GO" id="GO:0004017">
    <property type="term" value="F:AMP kinase activity"/>
    <property type="evidence" value="ECO:0007669"/>
    <property type="project" value="UniProtKB-UniRule"/>
</dbReference>
<dbReference type="NCBIfam" id="NF011101">
    <property type="entry name" value="PRK14528.1"/>
    <property type="match status" value="1"/>
</dbReference>
<dbReference type="NCBIfam" id="NF001381">
    <property type="entry name" value="PRK00279.1-3"/>
    <property type="match status" value="1"/>
</dbReference>
<dbReference type="PANTHER" id="PTHR23359">
    <property type="entry name" value="NUCLEOTIDE KINASE"/>
    <property type="match status" value="1"/>
</dbReference>
<evidence type="ECO:0000256" key="5">
    <source>
        <dbReference type="HAMAP-Rule" id="MF_00235"/>
    </source>
</evidence>
<dbReference type="SUPFAM" id="SSF52540">
    <property type="entry name" value="P-loop containing nucleoside triphosphate hydrolases"/>
    <property type="match status" value="1"/>
</dbReference>
<dbReference type="Pfam" id="PF00406">
    <property type="entry name" value="ADK"/>
    <property type="match status" value="1"/>
</dbReference>
<dbReference type="NCBIfam" id="NF011104">
    <property type="entry name" value="PRK14531.1"/>
    <property type="match status" value="1"/>
</dbReference>
<keyword evidence="5 7" id="KW-0067">ATP-binding</keyword>
<dbReference type="KEGG" id="anf:AQPE_3494"/>
<proteinExistence type="inferred from homology"/>
<dbReference type="PROSITE" id="PS00113">
    <property type="entry name" value="ADENYLATE_KINASE"/>
    <property type="match status" value="1"/>
</dbReference>
<keyword evidence="9" id="KW-1185">Reference proteome</keyword>
<dbReference type="GO" id="GO:0005524">
    <property type="term" value="F:ATP binding"/>
    <property type="evidence" value="ECO:0007669"/>
    <property type="project" value="UniProtKB-UniRule"/>
</dbReference>
<evidence type="ECO:0000256" key="7">
    <source>
        <dbReference type="RuleBase" id="RU003331"/>
    </source>
</evidence>
<name>A0A5K7SCW1_9BACT</name>
<comment type="similarity">
    <text evidence="5 6">Belongs to the adenylate kinase family.</text>
</comment>
<comment type="catalytic activity">
    <reaction evidence="5 7">
        <text>AMP + ATP = 2 ADP</text>
        <dbReference type="Rhea" id="RHEA:12973"/>
        <dbReference type="ChEBI" id="CHEBI:30616"/>
        <dbReference type="ChEBI" id="CHEBI:456215"/>
        <dbReference type="ChEBI" id="CHEBI:456216"/>
        <dbReference type="EC" id="2.7.4.3"/>
    </reaction>
</comment>
<dbReference type="RefSeq" id="WP_318347565.1">
    <property type="nucleotide sequence ID" value="NZ_AP018694.1"/>
</dbReference>
<feature type="binding site" evidence="5">
    <location>
        <position position="37"/>
    </location>
    <ligand>
        <name>AMP</name>
        <dbReference type="ChEBI" id="CHEBI:456215"/>
    </ligand>
</feature>
<organism evidence="8 9">
    <name type="scientific">Aquipluma nitroreducens</name>
    <dbReference type="NCBI Taxonomy" id="2010828"/>
    <lineage>
        <taxon>Bacteria</taxon>
        <taxon>Pseudomonadati</taxon>
        <taxon>Bacteroidota</taxon>
        <taxon>Bacteroidia</taxon>
        <taxon>Marinilabiliales</taxon>
        <taxon>Prolixibacteraceae</taxon>
        <taxon>Aquipluma</taxon>
    </lineage>
</organism>
<dbReference type="UniPathway" id="UPA00588">
    <property type="reaction ID" value="UER00649"/>
</dbReference>
<dbReference type="EMBL" id="AP018694">
    <property type="protein sequence ID" value="BBE19309.1"/>
    <property type="molecule type" value="Genomic_DNA"/>
</dbReference>
<dbReference type="CDD" id="cd01428">
    <property type="entry name" value="ADK"/>
    <property type="match status" value="1"/>
</dbReference>
<feature type="binding site" evidence="5">
    <location>
        <position position="32"/>
    </location>
    <ligand>
        <name>AMP</name>
        <dbReference type="ChEBI" id="CHEBI:456215"/>
    </ligand>
</feature>
<dbReference type="PRINTS" id="PR00094">
    <property type="entry name" value="ADENYLTKNASE"/>
</dbReference>
<comment type="caution">
    <text evidence="5">Lacks conserved residue(s) required for the propagation of feature annotation.</text>
</comment>
<protein>
    <recommendedName>
        <fullName evidence="5 7">Adenylate kinase</fullName>
        <shortName evidence="5">AK</shortName>
        <ecNumber evidence="5 7">2.7.4.3</ecNumber>
    </recommendedName>
    <alternativeName>
        <fullName evidence="5">ATP-AMP transphosphorylase</fullName>
    </alternativeName>
    <alternativeName>
        <fullName evidence="5">ATP:AMP phosphotransferase</fullName>
    </alternativeName>
    <alternativeName>
        <fullName evidence="5">Adenylate monophosphate kinase</fullName>
    </alternativeName>
</protein>
<feature type="binding site" evidence="5">
    <location>
        <position position="93"/>
    </location>
    <ligand>
        <name>AMP</name>
        <dbReference type="ChEBI" id="CHEBI:456215"/>
    </ligand>
</feature>
<dbReference type="InterPro" id="IPR033690">
    <property type="entry name" value="Adenylat_kinase_CS"/>
</dbReference>
<dbReference type="GO" id="GO:0005737">
    <property type="term" value="C:cytoplasm"/>
    <property type="evidence" value="ECO:0007669"/>
    <property type="project" value="UniProtKB-SubCell"/>
</dbReference>
<evidence type="ECO:0000313" key="9">
    <source>
        <dbReference type="Proteomes" id="UP001193389"/>
    </source>
</evidence>
<feature type="binding site" evidence="5">
    <location>
        <begin position="86"/>
        <end position="89"/>
    </location>
    <ligand>
        <name>AMP</name>
        <dbReference type="ChEBI" id="CHEBI:456215"/>
    </ligand>
</feature>
<sequence>MLNLVLFGPPGAGKGTQADFLIEKFRLIHLSTGDLLRSQIAAETTLGVEAKSYMDKGFLVPDSIVIGMIKSKLNENKSANGYIFDGFPRTVAQAKALDELLAEYNTPVSGMLCLLVENEELINRLLFRGKTSGRPDDQDVSIIENRIKIYHEKTAPLRDYYREQNKYYKIDGTGTIEEIAQRLSQTVSTL</sequence>
<evidence type="ECO:0000256" key="6">
    <source>
        <dbReference type="RuleBase" id="RU003330"/>
    </source>
</evidence>
<comment type="function">
    <text evidence="5">Catalyzes the reversible transfer of the terminal phosphate group between ATP and AMP. Plays an important role in cellular energy homeostasis and in adenine nucleotide metabolism.</text>
</comment>
<keyword evidence="3 5" id="KW-0547">Nucleotide-binding</keyword>
<feature type="region of interest" description="NMP" evidence="5">
    <location>
        <begin position="31"/>
        <end position="60"/>
    </location>
</feature>
<dbReference type="Proteomes" id="UP001193389">
    <property type="component" value="Chromosome"/>
</dbReference>
<dbReference type="InterPro" id="IPR000850">
    <property type="entry name" value="Adenylat/UMP-CMP_kin"/>
</dbReference>
<dbReference type="NCBIfam" id="NF011100">
    <property type="entry name" value="PRK14527.1"/>
    <property type="match status" value="1"/>
</dbReference>
<dbReference type="HAMAP" id="MF_00235">
    <property type="entry name" value="Adenylate_kinase_Adk"/>
    <property type="match status" value="1"/>
</dbReference>
<feature type="binding site" evidence="5">
    <location>
        <begin position="11"/>
        <end position="16"/>
    </location>
    <ligand>
        <name>ATP</name>
        <dbReference type="ChEBI" id="CHEBI:30616"/>
    </ligand>
</feature>
<dbReference type="NCBIfam" id="NF011105">
    <property type="entry name" value="PRK14532.1"/>
    <property type="match status" value="1"/>
</dbReference>
<evidence type="ECO:0000256" key="2">
    <source>
        <dbReference type="ARBA" id="ARBA00022727"/>
    </source>
</evidence>